<dbReference type="GO" id="GO:0015627">
    <property type="term" value="C:type II protein secretion system complex"/>
    <property type="evidence" value="ECO:0007669"/>
    <property type="project" value="InterPro"/>
</dbReference>
<protein>
    <submittedName>
        <fullName evidence="7">Uncharacterized protein</fullName>
    </submittedName>
</protein>
<dbReference type="InterPro" id="IPR045584">
    <property type="entry name" value="Pilin-like"/>
</dbReference>
<dbReference type="AlphaFoldDB" id="A0A1G2UQ22"/>
<comment type="subcellular location">
    <subcellularLocation>
        <location evidence="1">Membrane</location>
        <topology evidence="1">Single-pass membrane protein</topology>
    </subcellularLocation>
</comment>
<dbReference type="PANTHER" id="PTHR30093:SF44">
    <property type="entry name" value="TYPE II SECRETION SYSTEM CORE PROTEIN G"/>
    <property type="match status" value="1"/>
</dbReference>
<reference evidence="7 8" key="1">
    <citation type="journal article" date="2016" name="Nat. Commun.">
        <title>Thousands of microbial genomes shed light on interconnected biogeochemical processes in an aquifer system.</title>
        <authorList>
            <person name="Anantharaman K."/>
            <person name="Brown C.T."/>
            <person name="Hug L.A."/>
            <person name="Sharon I."/>
            <person name="Castelle C.J."/>
            <person name="Probst A.J."/>
            <person name="Thomas B.C."/>
            <person name="Singh A."/>
            <person name="Wilkins M.J."/>
            <person name="Karaoz U."/>
            <person name="Brodie E.L."/>
            <person name="Williams K.H."/>
            <person name="Hubbard S.S."/>
            <person name="Banfield J.F."/>
        </authorList>
    </citation>
    <scope>NUCLEOTIDE SEQUENCE [LARGE SCALE GENOMIC DNA]</scope>
</reference>
<evidence type="ECO:0000313" key="7">
    <source>
        <dbReference type="EMBL" id="OHB11486.1"/>
    </source>
</evidence>
<evidence type="ECO:0000313" key="8">
    <source>
        <dbReference type="Proteomes" id="UP000177202"/>
    </source>
</evidence>
<name>A0A1G2UQ22_9BACT</name>
<dbReference type="Gene3D" id="3.30.700.10">
    <property type="entry name" value="Glycoprotein, Type 4 Pilin"/>
    <property type="match status" value="1"/>
</dbReference>
<comment type="caution">
    <text evidence="7">The sequence shown here is derived from an EMBL/GenBank/DDBJ whole genome shotgun (WGS) entry which is preliminary data.</text>
</comment>
<evidence type="ECO:0000256" key="5">
    <source>
        <dbReference type="ARBA" id="ARBA00023136"/>
    </source>
</evidence>
<organism evidence="7 8">
    <name type="scientific">Candidatus Zambryskibacteria bacterium RIFCSPLOWO2_02_FULL_44_12b</name>
    <dbReference type="NCBI Taxonomy" id="1802772"/>
    <lineage>
        <taxon>Bacteria</taxon>
        <taxon>Candidatus Zambryskiibacteriota</taxon>
    </lineage>
</organism>
<evidence type="ECO:0000256" key="3">
    <source>
        <dbReference type="ARBA" id="ARBA00022692"/>
    </source>
</evidence>
<dbReference type="PROSITE" id="PS00409">
    <property type="entry name" value="PROKAR_NTER_METHYL"/>
    <property type="match status" value="1"/>
</dbReference>
<evidence type="ECO:0000256" key="2">
    <source>
        <dbReference type="ARBA" id="ARBA00022481"/>
    </source>
</evidence>
<dbReference type="InterPro" id="IPR012902">
    <property type="entry name" value="N_methyl_site"/>
</dbReference>
<proteinExistence type="predicted"/>
<evidence type="ECO:0000256" key="4">
    <source>
        <dbReference type="ARBA" id="ARBA00022989"/>
    </source>
</evidence>
<keyword evidence="4 6" id="KW-1133">Transmembrane helix</keyword>
<gene>
    <name evidence="7" type="ORF">A3H60_02515</name>
</gene>
<evidence type="ECO:0000256" key="6">
    <source>
        <dbReference type="SAM" id="Phobius"/>
    </source>
</evidence>
<dbReference type="GO" id="GO:0015628">
    <property type="term" value="P:protein secretion by the type II secretion system"/>
    <property type="evidence" value="ECO:0007669"/>
    <property type="project" value="InterPro"/>
</dbReference>
<dbReference type="SUPFAM" id="SSF54523">
    <property type="entry name" value="Pili subunits"/>
    <property type="match status" value="1"/>
</dbReference>
<feature type="transmembrane region" description="Helical" evidence="6">
    <location>
        <begin position="34"/>
        <end position="57"/>
    </location>
</feature>
<dbReference type="PANTHER" id="PTHR30093">
    <property type="entry name" value="GENERAL SECRETION PATHWAY PROTEIN G"/>
    <property type="match status" value="1"/>
</dbReference>
<keyword evidence="5 6" id="KW-0472">Membrane</keyword>
<sequence length="185" mass="19216">MIYKPRRKVGVPTKASGLNKQIVKEIMSKRNKGFTLIELLVVIAIIGILSSVVLASLNTARSKGSDAAIKADIAGVRAAAEIVYDNLGNTYGVQAFSTSCDTIAVANPATTIANDATIQAQMDDAYVKAGSPATHVYCQSSATTYVVAAPLKSDVAKGWCVDGVGSSMQITMANLISGDLTCVGN</sequence>
<accession>A0A1G2UQ22</accession>
<dbReference type="Pfam" id="PF07963">
    <property type="entry name" value="N_methyl"/>
    <property type="match status" value="1"/>
</dbReference>
<dbReference type="PRINTS" id="PR00885">
    <property type="entry name" value="BCTERIALGSPH"/>
</dbReference>
<dbReference type="STRING" id="1802772.A3H60_02515"/>
<dbReference type="Proteomes" id="UP000177202">
    <property type="component" value="Unassembled WGS sequence"/>
</dbReference>
<dbReference type="GO" id="GO:0016020">
    <property type="term" value="C:membrane"/>
    <property type="evidence" value="ECO:0007669"/>
    <property type="project" value="UniProtKB-SubCell"/>
</dbReference>
<keyword evidence="3 6" id="KW-0812">Transmembrane</keyword>
<dbReference type="EMBL" id="MHWP01000002">
    <property type="protein sequence ID" value="OHB11486.1"/>
    <property type="molecule type" value="Genomic_DNA"/>
</dbReference>
<evidence type="ECO:0000256" key="1">
    <source>
        <dbReference type="ARBA" id="ARBA00004167"/>
    </source>
</evidence>
<dbReference type="InterPro" id="IPR002416">
    <property type="entry name" value="T2SS_protein-GspH"/>
</dbReference>
<dbReference type="NCBIfam" id="TIGR02532">
    <property type="entry name" value="IV_pilin_GFxxxE"/>
    <property type="match status" value="1"/>
</dbReference>
<keyword evidence="2" id="KW-0488">Methylation</keyword>